<dbReference type="InterPro" id="IPR036282">
    <property type="entry name" value="Glutathione-S-Trfase_C_sf"/>
</dbReference>
<evidence type="ECO:0000259" key="1">
    <source>
        <dbReference type="Pfam" id="PF13409"/>
    </source>
</evidence>
<keyword evidence="4" id="KW-1185">Reference proteome</keyword>
<dbReference type="Gene3D" id="1.20.1050.10">
    <property type="match status" value="1"/>
</dbReference>
<feature type="domain" description="Glutathione S-transferase UstS-like C-terminal" evidence="2">
    <location>
        <begin position="190"/>
        <end position="276"/>
    </location>
</feature>
<feature type="domain" description="GST N-terminal" evidence="1">
    <location>
        <begin position="31"/>
        <end position="103"/>
    </location>
</feature>
<gene>
    <name evidence="3" type="ORF">FALBO_9013</name>
</gene>
<evidence type="ECO:0000313" key="4">
    <source>
        <dbReference type="Proteomes" id="UP000554235"/>
    </source>
</evidence>
<evidence type="ECO:0000259" key="2">
    <source>
        <dbReference type="Pfam" id="PF22041"/>
    </source>
</evidence>
<dbReference type="Pfam" id="PF22041">
    <property type="entry name" value="GST_C_7"/>
    <property type="match status" value="1"/>
</dbReference>
<dbReference type="Proteomes" id="UP000554235">
    <property type="component" value="Unassembled WGS sequence"/>
</dbReference>
<organism evidence="3 4">
    <name type="scientific">Fusarium albosuccineum</name>
    <dbReference type="NCBI Taxonomy" id="1237068"/>
    <lineage>
        <taxon>Eukaryota</taxon>
        <taxon>Fungi</taxon>
        <taxon>Dikarya</taxon>
        <taxon>Ascomycota</taxon>
        <taxon>Pezizomycotina</taxon>
        <taxon>Sordariomycetes</taxon>
        <taxon>Hypocreomycetidae</taxon>
        <taxon>Hypocreales</taxon>
        <taxon>Nectriaceae</taxon>
        <taxon>Fusarium</taxon>
        <taxon>Fusarium decemcellulare species complex</taxon>
    </lineage>
</organism>
<dbReference type="CDD" id="cd00299">
    <property type="entry name" value="GST_C_family"/>
    <property type="match status" value="1"/>
</dbReference>
<dbReference type="SUPFAM" id="SSF47616">
    <property type="entry name" value="GST C-terminal domain-like"/>
    <property type="match status" value="1"/>
</dbReference>
<dbReference type="OrthoDB" id="4951845at2759"/>
<comment type="caution">
    <text evidence="3">The sequence shown here is derived from an EMBL/GenBank/DDBJ whole genome shotgun (WGS) entry which is preliminary data.</text>
</comment>
<dbReference type="EMBL" id="JAADYS010001235">
    <property type="protein sequence ID" value="KAF4464154.1"/>
    <property type="molecule type" value="Genomic_DNA"/>
</dbReference>
<proteinExistence type="predicted"/>
<accession>A0A8H4LAQ0</accession>
<reference evidence="3 4" key="1">
    <citation type="submission" date="2020-01" db="EMBL/GenBank/DDBJ databases">
        <title>Identification and distribution of gene clusters putatively required for synthesis of sphingolipid metabolism inhibitors in phylogenetically diverse species of the filamentous fungus Fusarium.</title>
        <authorList>
            <person name="Kim H.-S."/>
            <person name="Busman M."/>
            <person name="Brown D.W."/>
            <person name="Divon H."/>
            <person name="Uhlig S."/>
            <person name="Proctor R.H."/>
        </authorList>
    </citation>
    <scope>NUCLEOTIDE SEQUENCE [LARGE SCALE GENOMIC DNA]</scope>
    <source>
        <strain evidence="3 4">NRRL 20459</strain>
    </source>
</reference>
<dbReference type="SUPFAM" id="SSF52833">
    <property type="entry name" value="Thioredoxin-like"/>
    <property type="match status" value="1"/>
</dbReference>
<keyword evidence="3" id="KW-0808">Transferase</keyword>
<sequence>MASTKTPASSGSIVLYDIAHRPPVEESCCAPNPWKSRLALNFKGVPYSMSWVGIPDIPKVRRDLGLPPNRKFADGNDFYTLPIIQDTATGALIGDSFDIAVYLQCTYPNSGDGGLFPTQTLDFTYVPAFAFPAPLSERPDDEFAEYTHFNTSVDAAFSSHVPLMTDGMPLDPARAEEIKAEFVRRAGLKSWDDFALTPEAREKLIESFRDMLGDLAKLFEKTDGPFLLGQQASYADFIVGAWLRMSQVTLPKAEWEEARSWHGGIFGRLHDALDVYAEIK</sequence>
<dbReference type="Gene3D" id="3.40.30.10">
    <property type="entry name" value="Glutaredoxin"/>
    <property type="match status" value="1"/>
</dbReference>
<dbReference type="AlphaFoldDB" id="A0A8H4LAQ0"/>
<dbReference type="InterPro" id="IPR004045">
    <property type="entry name" value="Glutathione_S-Trfase_N"/>
</dbReference>
<dbReference type="GO" id="GO:0016740">
    <property type="term" value="F:transferase activity"/>
    <property type="evidence" value="ECO:0007669"/>
    <property type="project" value="UniProtKB-KW"/>
</dbReference>
<dbReference type="InterPro" id="IPR036249">
    <property type="entry name" value="Thioredoxin-like_sf"/>
</dbReference>
<evidence type="ECO:0000313" key="3">
    <source>
        <dbReference type="EMBL" id="KAF4464154.1"/>
    </source>
</evidence>
<protein>
    <submittedName>
        <fullName evidence="3">Glutathione S-transferase</fullName>
    </submittedName>
</protein>
<name>A0A8H4LAQ0_9HYPO</name>
<dbReference type="InterPro" id="IPR054416">
    <property type="entry name" value="GST_UstS-like_C"/>
</dbReference>
<dbReference type="Pfam" id="PF13409">
    <property type="entry name" value="GST_N_2"/>
    <property type="match status" value="1"/>
</dbReference>